<dbReference type="EMBL" id="AP017655">
    <property type="protein sequence ID" value="BAV66268.1"/>
    <property type="molecule type" value="Genomic_DNA"/>
</dbReference>
<evidence type="ECO:0000256" key="5">
    <source>
        <dbReference type="ARBA" id="ARBA00023004"/>
    </source>
</evidence>
<gene>
    <name evidence="7" type="ORF">SCLO_1032280</name>
</gene>
<dbReference type="Pfam" id="PF02668">
    <property type="entry name" value="TauD"/>
    <property type="match status" value="1"/>
</dbReference>
<evidence type="ECO:0000313" key="7">
    <source>
        <dbReference type="EMBL" id="BAV66268.1"/>
    </source>
</evidence>
<evidence type="ECO:0000256" key="1">
    <source>
        <dbReference type="ARBA" id="ARBA00005896"/>
    </source>
</evidence>
<dbReference type="SUPFAM" id="SSF51197">
    <property type="entry name" value="Clavaminate synthase-like"/>
    <property type="match status" value="1"/>
</dbReference>
<dbReference type="PANTHER" id="PTHR43779:SF3">
    <property type="entry name" value="(3R)-3-[(CARBOXYMETHYL)AMINO]FATTY ACID OXYGENASE_DECARBOXYLASE"/>
    <property type="match status" value="1"/>
</dbReference>
<dbReference type="Proteomes" id="UP000218272">
    <property type="component" value="Chromosome SCLO_1"/>
</dbReference>
<dbReference type="Gene3D" id="3.60.130.10">
    <property type="entry name" value="Clavaminate synthase-like"/>
    <property type="match status" value="1"/>
</dbReference>
<sequence>MIHGSPFTLKPIRSDLSFGVQIENVDLGALSNEDVQKDLRTLFIREGLLVFRGIEDDDETQIRLSRIFGLPIPHPVREAQNGRDELLAVHYRPEDGWLIDVDGELRGQWLPWHSDLVYLDKINRGGILRPVRMPDRLGETGFIDQIAAYDRLPDALKTRIEGQFVKYKYDLDPARQRFGRNHNAAVVRYSPIIEAIQRRVDEFPFSYHPMVYEQELTGRKVLNVSP</sequence>
<reference evidence="7 8" key="1">
    <citation type="submission" date="2016-10" db="EMBL/GenBank/DDBJ databases">
        <title>Complete Genome Sequence of the Nonylphenol-Degrading Bacterium Sphingobium cloacae JCM 10874T.</title>
        <authorList>
            <person name="Ootsuka M."/>
            <person name="Nishizawa T."/>
            <person name="Ohta H."/>
        </authorList>
    </citation>
    <scope>NUCLEOTIDE SEQUENCE [LARGE SCALE GENOMIC DNA]</scope>
    <source>
        <strain evidence="7 8">JCM 10874</strain>
    </source>
</reference>
<evidence type="ECO:0000313" key="8">
    <source>
        <dbReference type="Proteomes" id="UP000218272"/>
    </source>
</evidence>
<dbReference type="InterPro" id="IPR051178">
    <property type="entry name" value="TfdA_dioxygenase"/>
</dbReference>
<protein>
    <submittedName>
        <fullName evidence="7">Taurine catabolism dioxygenase TauD</fullName>
    </submittedName>
</protein>
<dbReference type="GO" id="GO:0046872">
    <property type="term" value="F:metal ion binding"/>
    <property type="evidence" value="ECO:0007669"/>
    <property type="project" value="UniProtKB-KW"/>
</dbReference>
<keyword evidence="8" id="KW-1185">Reference proteome</keyword>
<feature type="domain" description="TauD/TfdA-like" evidence="6">
    <location>
        <begin position="15"/>
        <end position="225"/>
    </location>
</feature>
<evidence type="ECO:0000256" key="3">
    <source>
        <dbReference type="ARBA" id="ARBA00022964"/>
    </source>
</evidence>
<keyword evidence="4" id="KW-0560">Oxidoreductase</keyword>
<proteinExistence type="inferred from homology"/>
<dbReference type="AlphaFoldDB" id="A0A1E1F6W7"/>
<evidence type="ECO:0000256" key="4">
    <source>
        <dbReference type="ARBA" id="ARBA00023002"/>
    </source>
</evidence>
<keyword evidence="2" id="KW-0479">Metal-binding</keyword>
<name>A0A1E1F6W7_9SPHN</name>
<dbReference type="InterPro" id="IPR042098">
    <property type="entry name" value="TauD-like_sf"/>
</dbReference>
<accession>A0A1E1F6W7</accession>
<evidence type="ECO:0000259" key="6">
    <source>
        <dbReference type="Pfam" id="PF02668"/>
    </source>
</evidence>
<dbReference type="OrthoDB" id="7209371at2"/>
<keyword evidence="3 7" id="KW-0223">Dioxygenase</keyword>
<dbReference type="GO" id="GO:0016706">
    <property type="term" value="F:2-oxoglutarate-dependent dioxygenase activity"/>
    <property type="evidence" value="ECO:0007669"/>
    <property type="project" value="UniProtKB-ARBA"/>
</dbReference>
<dbReference type="KEGG" id="sclo:SCLO_1032280"/>
<keyword evidence="5" id="KW-0408">Iron</keyword>
<evidence type="ECO:0000256" key="2">
    <source>
        <dbReference type="ARBA" id="ARBA00022723"/>
    </source>
</evidence>
<dbReference type="InterPro" id="IPR003819">
    <property type="entry name" value="TauD/TfdA-like"/>
</dbReference>
<dbReference type="PANTHER" id="PTHR43779">
    <property type="entry name" value="DIOXYGENASE RV0097-RELATED"/>
    <property type="match status" value="1"/>
</dbReference>
<organism evidence="7 8">
    <name type="scientific">Sphingobium cloacae</name>
    <dbReference type="NCBI Taxonomy" id="120107"/>
    <lineage>
        <taxon>Bacteria</taxon>
        <taxon>Pseudomonadati</taxon>
        <taxon>Pseudomonadota</taxon>
        <taxon>Alphaproteobacteria</taxon>
        <taxon>Sphingomonadales</taxon>
        <taxon>Sphingomonadaceae</taxon>
        <taxon>Sphingobium</taxon>
    </lineage>
</organism>
<comment type="similarity">
    <text evidence="1">Belongs to the TfdA dioxygenase family.</text>
</comment>